<accession>A0A4Y9XYC2</accession>
<sequence length="85" mass="9757">MPPPRKPEPMHRMVFTTNSLRNTTISVDDDALYYEIVTRFWHPKLTKIFKLDKEAREMSLIAEIERPSGKGEEARLVLAASTARG</sequence>
<proteinExistence type="predicted"/>
<keyword evidence="2" id="KW-1185">Reference proteome</keyword>
<dbReference type="EMBL" id="SEOQ01001033">
    <property type="protein sequence ID" value="TFY54377.1"/>
    <property type="molecule type" value="Genomic_DNA"/>
</dbReference>
<protein>
    <submittedName>
        <fullName evidence="1">Uncharacterized protein</fullName>
    </submittedName>
</protein>
<gene>
    <name evidence="1" type="ORF">EVG20_g9728</name>
</gene>
<dbReference type="OrthoDB" id="2798132at2759"/>
<organism evidence="1 2">
    <name type="scientific">Dentipellis fragilis</name>
    <dbReference type="NCBI Taxonomy" id="205917"/>
    <lineage>
        <taxon>Eukaryota</taxon>
        <taxon>Fungi</taxon>
        <taxon>Dikarya</taxon>
        <taxon>Basidiomycota</taxon>
        <taxon>Agaricomycotina</taxon>
        <taxon>Agaricomycetes</taxon>
        <taxon>Russulales</taxon>
        <taxon>Hericiaceae</taxon>
        <taxon>Dentipellis</taxon>
    </lineage>
</organism>
<dbReference type="Proteomes" id="UP000298327">
    <property type="component" value="Unassembled WGS sequence"/>
</dbReference>
<name>A0A4Y9XYC2_9AGAM</name>
<evidence type="ECO:0000313" key="2">
    <source>
        <dbReference type="Proteomes" id="UP000298327"/>
    </source>
</evidence>
<reference evidence="1 2" key="1">
    <citation type="submission" date="2019-02" db="EMBL/GenBank/DDBJ databases">
        <title>Genome sequencing of the rare red list fungi Dentipellis fragilis.</title>
        <authorList>
            <person name="Buettner E."/>
            <person name="Kellner H."/>
        </authorList>
    </citation>
    <scope>NUCLEOTIDE SEQUENCE [LARGE SCALE GENOMIC DNA]</scope>
    <source>
        <strain evidence="1 2">DSM 105465</strain>
    </source>
</reference>
<evidence type="ECO:0000313" key="1">
    <source>
        <dbReference type="EMBL" id="TFY54377.1"/>
    </source>
</evidence>
<comment type="caution">
    <text evidence="1">The sequence shown here is derived from an EMBL/GenBank/DDBJ whole genome shotgun (WGS) entry which is preliminary data.</text>
</comment>
<dbReference type="AlphaFoldDB" id="A0A4Y9XYC2"/>